<name>A0AA35ZWV6_LACSI</name>
<evidence type="ECO:0000313" key="2">
    <source>
        <dbReference type="EMBL" id="CAI9300375.1"/>
    </source>
</evidence>
<keyword evidence="1" id="KW-1133">Transmembrane helix</keyword>
<accession>A0AA35ZWV6</accession>
<dbReference type="AlphaFoldDB" id="A0AA35ZWV6"/>
<gene>
    <name evidence="2" type="ORF">LSALG_LOCUS39016</name>
</gene>
<dbReference type="Proteomes" id="UP001177003">
    <property type="component" value="Chromosome 9"/>
</dbReference>
<keyword evidence="1" id="KW-0472">Membrane</keyword>
<keyword evidence="3" id="KW-1185">Reference proteome</keyword>
<feature type="transmembrane region" description="Helical" evidence="1">
    <location>
        <begin position="59"/>
        <end position="83"/>
    </location>
</feature>
<evidence type="ECO:0000313" key="3">
    <source>
        <dbReference type="Proteomes" id="UP001177003"/>
    </source>
</evidence>
<keyword evidence="1" id="KW-0812">Transmembrane</keyword>
<protein>
    <submittedName>
        <fullName evidence="2">Uncharacterized protein</fullName>
    </submittedName>
</protein>
<organism evidence="2 3">
    <name type="scientific">Lactuca saligna</name>
    <name type="common">Willowleaf lettuce</name>
    <dbReference type="NCBI Taxonomy" id="75948"/>
    <lineage>
        <taxon>Eukaryota</taxon>
        <taxon>Viridiplantae</taxon>
        <taxon>Streptophyta</taxon>
        <taxon>Embryophyta</taxon>
        <taxon>Tracheophyta</taxon>
        <taxon>Spermatophyta</taxon>
        <taxon>Magnoliopsida</taxon>
        <taxon>eudicotyledons</taxon>
        <taxon>Gunneridae</taxon>
        <taxon>Pentapetalae</taxon>
        <taxon>asterids</taxon>
        <taxon>campanulids</taxon>
        <taxon>Asterales</taxon>
        <taxon>Asteraceae</taxon>
        <taxon>Cichorioideae</taxon>
        <taxon>Cichorieae</taxon>
        <taxon>Lactucinae</taxon>
        <taxon>Lactuca</taxon>
    </lineage>
</organism>
<dbReference type="EMBL" id="OX465085">
    <property type="protein sequence ID" value="CAI9300375.1"/>
    <property type="molecule type" value="Genomic_DNA"/>
</dbReference>
<reference evidence="2" key="1">
    <citation type="submission" date="2023-04" db="EMBL/GenBank/DDBJ databases">
        <authorList>
            <person name="Vijverberg K."/>
            <person name="Xiong W."/>
            <person name="Schranz E."/>
        </authorList>
    </citation>
    <scope>NUCLEOTIDE SEQUENCE</scope>
</reference>
<sequence length="187" mass="20913">MLSSYNVLDLATGTGVVVSLGCRFISGDVTFRRAYGSYVMCQRFSQTPPFFFLLLFKRFSLSFLTLPFYPLSFWSLFSVVAIAQGSTPSSSEFVTLQEAYGLTPDDGVEFPVSGSLITHPPLGKMLTPGTIHKVVAFEMIWRANGIIPNYFVFKYFFRFAVTNDKYTFSARPGGDNLVMDSNPPKNR</sequence>
<proteinExistence type="predicted"/>
<evidence type="ECO:0000256" key="1">
    <source>
        <dbReference type="SAM" id="Phobius"/>
    </source>
</evidence>